<dbReference type="SUPFAM" id="SSF56059">
    <property type="entry name" value="Glutathione synthetase ATP-binding domain-like"/>
    <property type="match status" value="1"/>
</dbReference>
<evidence type="ECO:0000313" key="1">
    <source>
        <dbReference type="EMBL" id="MEO1765771.1"/>
    </source>
</evidence>
<sequence length="425" mass="46587">MTTLPVTAEALNRGCGCRTLDTARLRHQLEADPALAGLYETIQASRPHLFSSTAVFISAPHAHVIEQVVRTVEAVVAHPSYREAVLARAPAIARHDFGPRGVFLGFDFHLGPAGPQLIEINTNAGGALLNAVLARAQAACCREMEWVFRPPADLDHIEARFLAMFREEWRRQRGTGEPQTVAIVDDAPNQQYLHPEFVLFERLFHRHGWQAFILDAAALSFDGTRLAHGSTTIDLVYNRLTDFYFEASTHASLHAAYRAGAAVVTPHPHAHALYADKRNLVWLSDAAWLTASGLPPESVAILTGHVPRTVEVDATNADALWATRREWFFKPATGYGSKAAYRGDKLTRRVWQEIVTGGYVAQAIALPSARLAPVEEGTAELKLDVRAYAYGGEVQLLAARLYRGQTTNFRTPGGGFAPVFVVPAS</sequence>
<proteinExistence type="predicted"/>
<name>A0ABV0EAX2_9BURK</name>
<evidence type="ECO:0000313" key="2">
    <source>
        <dbReference type="Proteomes" id="UP001482231"/>
    </source>
</evidence>
<accession>A0ABV0EAX2</accession>
<organism evidence="1 2">
    <name type="scientific">Thiobacter aerophilum</name>
    <dbReference type="NCBI Taxonomy" id="3121275"/>
    <lineage>
        <taxon>Bacteria</taxon>
        <taxon>Pseudomonadati</taxon>
        <taxon>Pseudomonadota</taxon>
        <taxon>Betaproteobacteria</taxon>
        <taxon>Burkholderiales</taxon>
        <taxon>Thiobacteraceae</taxon>
        <taxon>Thiobacter</taxon>
    </lineage>
</organism>
<reference evidence="1 2" key="1">
    <citation type="submission" date="2024-02" db="EMBL/GenBank/DDBJ databases">
        <title>New thermophilic sulfur-oxidizing bacteria from a hot springs of the Uzon caldera (Kamchatka, Russia).</title>
        <authorList>
            <person name="Dukat A.M."/>
            <person name="Elcheninov A.G."/>
            <person name="Frolov E.N."/>
        </authorList>
    </citation>
    <scope>NUCLEOTIDE SEQUENCE [LARGE SCALE GENOMIC DNA]</scope>
    <source>
        <strain evidence="1 2">AK1</strain>
    </source>
</reference>
<dbReference type="Proteomes" id="UP001482231">
    <property type="component" value="Unassembled WGS sequence"/>
</dbReference>
<dbReference type="RefSeq" id="WP_347306215.1">
    <property type="nucleotide sequence ID" value="NZ_JBAJEX010000001.1"/>
</dbReference>
<dbReference type="EMBL" id="JBAJEX010000001">
    <property type="protein sequence ID" value="MEO1765771.1"/>
    <property type="molecule type" value="Genomic_DNA"/>
</dbReference>
<evidence type="ECO:0008006" key="3">
    <source>
        <dbReference type="Google" id="ProtNLM"/>
    </source>
</evidence>
<protein>
    <recommendedName>
        <fullName evidence="3">Circularly permuted type 2 ATP-grasp protein</fullName>
    </recommendedName>
</protein>
<comment type="caution">
    <text evidence="1">The sequence shown here is derived from an EMBL/GenBank/DDBJ whole genome shotgun (WGS) entry which is preliminary data.</text>
</comment>
<keyword evidence="2" id="KW-1185">Reference proteome</keyword>
<gene>
    <name evidence="1" type="ORF">V6E02_00850</name>
</gene>